<dbReference type="Proteomes" id="UP000242474">
    <property type="component" value="Unassembled WGS sequence"/>
</dbReference>
<organism evidence="5 6">
    <name type="scientific">Coemansia reversa (strain ATCC 12441 / NRRL 1564)</name>
    <dbReference type="NCBI Taxonomy" id="763665"/>
    <lineage>
        <taxon>Eukaryota</taxon>
        <taxon>Fungi</taxon>
        <taxon>Fungi incertae sedis</taxon>
        <taxon>Zoopagomycota</taxon>
        <taxon>Kickxellomycotina</taxon>
        <taxon>Kickxellomycetes</taxon>
        <taxon>Kickxellales</taxon>
        <taxon>Kickxellaceae</taxon>
        <taxon>Coemansia</taxon>
    </lineage>
</organism>
<dbReference type="InterPro" id="IPR045851">
    <property type="entry name" value="AMP-bd_C_sf"/>
</dbReference>
<evidence type="ECO:0000259" key="4">
    <source>
        <dbReference type="Pfam" id="PF13193"/>
    </source>
</evidence>
<evidence type="ECO:0000256" key="2">
    <source>
        <dbReference type="ARBA" id="ARBA00022598"/>
    </source>
</evidence>
<dbReference type="InterPro" id="IPR025110">
    <property type="entry name" value="AMP-bd_C"/>
</dbReference>
<feature type="domain" description="AMP-binding enzyme C-terminal" evidence="4">
    <location>
        <begin position="446"/>
        <end position="529"/>
    </location>
</feature>
<dbReference type="InterPro" id="IPR020845">
    <property type="entry name" value="AMP-binding_CS"/>
</dbReference>
<dbReference type="PANTHER" id="PTHR24096:SF149">
    <property type="entry name" value="AMP-BINDING DOMAIN-CONTAINING PROTEIN-RELATED"/>
    <property type="match status" value="1"/>
</dbReference>
<feature type="domain" description="AMP-dependent synthetase/ligase" evidence="3">
    <location>
        <begin position="41"/>
        <end position="395"/>
    </location>
</feature>
<dbReference type="InterPro" id="IPR042099">
    <property type="entry name" value="ANL_N_sf"/>
</dbReference>
<proteinExistence type="inferred from homology"/>
<dbReference type="Gene3D" id="3.30.300.30">
    <property type="match status" value="1"/>
</dbReference>
<sequence length="536" mass="59267">MVLLSIKSSLADIQEPSVDIPTFFFDSLRRHNVFTRKENPRPVFIDSTKVQQPESLTLGRLETMCTRLASGLYHNAGVRQGDVIAVVLPNSIYYPVVLIASLMVGASCTLVNPAYTARELHHQLRDTQTRHIITTAALCSTLLIVDRICPENTTFPVRTIFEIFDEREYPRLRLTTAEAVTSTVAFIPYSSGTTGHPKGVLLSHRNIVANVLQAVSVSDTHAPDNTSTCVGVLPMFHSFGLTFLCMIMPYKGVSTVVMSRFEMSRLLEIIQEYRVSEVMLVPPIVNAMAKMPDLTEKYDLTSLMSVTVGAAPLSSDTIAAIESRLPHMRILQGYGLSEASPAISLNPLASRNTQSIGRLLPSIEAKVLGSEDQLLGHDETGELCFRGPNIMLGYHNNQSETSRAIDSDGFLRTGDIGHINQHQHVFITDRKKELIKFNGFQVAPAELEGLLMQHPLVHDCAVIGVYDKGRQTEVPKAYLVLVGTDSGPEQNIQIGQKIVEWLNSQVAYFKQLRGGFELIDAIPKSASGKILRRMLR</sequence>
<dbReference type="SUPFAM" id="SSF56801">
    <property type="entry name" value="Acetyl-CoA synthetase-like"/>
    <property type="match status" value="1"/>
</dbReference>
<reference evidence="5 6" key="1">
    <citation type="journal article" date="2015" name="Genome Biol. Evol.">
        <title>Phylogenomic analyses indicate that early fungi evolved digesting cell walls of algal ancestors of land plants.</title>
        <authorList>
            <person name="Chang Y."/>
            <person name="Wang S."/>
            <person name="Sekimoto S."/>
            <person name="Aerts A.L."/>
            <person name="Choi C."/>
            <person name="Clum A."/>
            <person name="LaButti K.M."/>
            <person name="Lindquist E.A."/>
            <person name="Yee Ngan C."/>
            <person name="Ohm R.A."/>
            <person name="Salamov A.A."/>
            <person name="Grigoriev I.V."/>
            <person name="Spatafora J.W."/>
            <person name="Berbee M.L."/>
        </authorList>
    </citation>
    <scope>NUCLEOTIDE SEQUENCE [LARGE SCALE GENOMIC DNA]</scope>
    <source>
        <strain evidence="5 6">NRRL 1564</strain>
    </source>
</reference>
<keyword evidence="2" id="KW-0436">Ligase</keyword>
<evidence type="ECO:0000313" key="6">
    <source>
        <dbReference type="Proteomes" id="UP000242474"/>
    </source>
</evidence>
<gene>
    <name evidence="5" type="ORF">COEREDRAFT_75427</name>
</gene>
<dbReference type="Pfam" id="PF00501">
    <property type="entry name" value="AMP-binding"/>
    <property type="match status" value="1"/>
</dbReference>
<dbReference type="STRING" id="763665.A0A2G5B7K1"/>
<name>A0A2G5B7K1_COERN</name>
<dbReference type="PANTHER" id="PTHR24096">
    <property type="entry name" value="LONG-CHAIN-FATTY-ACID--COA LIGASE"/>
    <property type="match status" value="1"/>
</dbReference>
<dbReference type="InterPro" id="IPR000873">
    <property type="entry name" value="AMP-dep_synth/lig_dom"/>
</dbReference>
<dbReference type="Pfam" id="PF13193">
    <property type="entry name" value="AMP-binding_C"/>
    <property type="match status" value="1"/>
</dbReference>
<keyword evidence="6" id="KW-1185">Reference proteome</keyword>
<evidence type="ECO:0000256" key="1">
    <source>
        <dbReference type="ARBA" id="ARBA00006432"/>
    </source>
</evidence>
<dbReference type="PROSITE" id="PS00455">
    <property type="entry name" value="AMP_BINDING"/>
    <property type="match status" value="1"/>
</dbReference>
<dbReference type="AlphaFoldDB" id="A0A2G5B7K1"/>
<dbReference type="OrthoDB" id="10253115at2759"/>
<accession>A0A2G5B7K1</accession>
<dbReference type="GO" id="GO:0016405">
    <property type="term" value="F:CoA-ligase activity"/>
    <property type="evidence" value="ECO:0007669"/>
    <property type="project" value="TreeGrafter"/>
</dbReference>
<protein>
    <submittedName>
        <fullName evidence="5">Acetyl-CoA synthetase-like protein</fullName>
    </submittedName>
</protein>
<evidence type="ECO:0000313" key="5">
    <source>
        <dbReference type="EMBL" id="PIA15023.1"/>
    </source>
</evidence>
<evidence type="ECO:0000259" key="3">
    <source>
        <dbReference type="Pfam" id="PF00501"/>
    </source>
</evidence>
<dbReference type="CDD" id="cd05911">
    <property type="entry name" value="Firefly_Luc_like"/>
    <property type="match status" value="1"/>
</dbReference>
<dbReference type="Gene3D" id="3.40.50.12780">
    <property type="entry name" value="N-terminal domain of ligase-like"/>
    <property type="match status" value="1"/>
</dbReference>
<dbReference type="EMBL" id="KZ303510">
    <property type="protein sequence ID" value="PIA15023.1"/>
    <property type="molecule type" value="Genomic_DNA"/>
</dbReference>
<comment type="similarity">
    <text evidence="1">Belongs to the ATP-dependent AMP-binding enzyme family.</text>
</comment>